<gene>
    <name evidence="1" type="ORF">GCM10022262_09940</name>
</gene>
<dbReference type="EMBL" id="BAABBA010000004">
    <property type="protein sequence ID" value="GAA4286635.1"/>
    <property type="molecule type" value="Genomic_DNA"/>
</dbReference>
<evidence type="ECO:0000313" key="2">
    <source>
        <dbReference type="Proteomes" id="UP001499841"/>
    </source>
</evidence>
<protein>
    <submittedName>
        <fullName evidence="1">Uncharacterized protein</fullName>
    </submittedName>
</protein>
<organism evidence="1 2">
    <name type="scientific">Georgenia daeguensis</name>
    <dbReference type="NCBI Taxonomy" id="908355"/>
    <lineage>
        <taxon>Bacteria</taxon>
        <taxon>Bacillati</taxon>
        <taxon>Actinomycetota</taxon>
        <taxon>Actinomycetes</taxon>
        <taxon>Micrococcales</taxon>
        <taxon>Bogoriellaceae</taxon>
        <taxon>Georgenia</taxon>
    </lineage>
</organism>
<proteinExistence type="predicted"/>
<comment type="caution">
    <text evidence="1">The sequence shown here is derived from an EMBL/GenBank/DDBJ whole genome shotgun (WGS) entry which is preliminary data.</text>
</comment>
<sequence length="79" mass="8355">MSTDRLMTCQRTVTSRTFSTSLIQRDVIHAHGHMGSNQKSAVAGAVVVSVMLPSYGRAGASFLWGPAQRQAAPPGAVLE</sequence>
<keyword evidence="2" id="KW-1185">Reference proteome</keyword>
<dbReference type="Proteomes" id="UP001499841">
    <property type="component" value="Unassembled WGS sequence"/>
</dbReference>
<evidence type="ECO:0000313" key="1">
    <source>
        <dbReference type="EMBL" id="GAA4286635.1"/>
    </source>
</evidence>
<name>A0ABP8ERP9_9MICO</name>
<reference evidence="2" key="1">
    <citation type="journal article" date="2019" name="Int. J. Syst. Evol. Microbiol.">
        <title>The Global Catalogue of Microorganisms (GCM) 10K type strain sequencing project: providing services to taxonomists for standard genome sequencing and annotation.</title>
        <authorList>
            <consortium name="The Broad Institute Genomics Platform"/>
            <consortium name="The Broad Institute Genome Sequencing Center for Infectious Disease"/>
            <person name="Wu L."/>
            <person name="Ma J."/>
        </authorList>
    </citation>
    <scope>NUCLEOTIDE SEQUENCE [LARGE SCALE GENOMIC DNA]</scope>
    <source>
        <strain evidence="2">JCM 17459</strain>
    </source>
</reference>
<accession>A0ABP8ERP9</accession>